<dbReference type="EMBL" id="JADGJH010000763">
    <property type="protein sequence ID" value="KAJ3123054.1"/>
    <property type="molecule type" value="Genomic_DNA"/>
</dbReference>
<dbReference type="Gene3D" id="1.20.1560.10">
    <property type="entry name" value="ABC transporter type 1, transmembrane domain"/>
    <property type="match status" value="2"/>
</dbReference>
<proteinExistence type="predicted"/>
<accession>A0AAD5T1Q5</accession>
<feature type="transmembrane region" description="Helical" evidence="10">
    <location>
        <begin position="240"/>
        <end position="258"/>
    </location>
</feature>
<dbReference type="Gene3D" id="3.40.50.300">
    <property type="entry name" value="P-loop containing nucleotide triphosphate hydrolases"/>
    <property type="match status" value="2"/>
</dbReference>
<dbReference type="PANTHER" id="PTHR24223:SF443">
    <property type="entry name" value="MULTIDRUG-RESISTANCE LIKE PROTEIN 1, ISOFORM I"/>
    <property type="match status" value="1"/>
</dbReference>
<feature type="transmembrane region" description="Helical" evidence="10">
    <location>
        <begin position="375"/>
        <end position="398"/>
    </location>
</feature>
<feature type="domain" description="ABC transporter" evidence="11">
    <location>
        <begin position="474"/>
        <end position="697"/>
    </location>
</feature>
<dbReference type="InterPro" id="IPR011527">
    <property type="entry name" value="ABC1_TM_dom"/>
</dbReference>
<keyword evidence="3 10" id="KW-0812">Transmembrane</keyword>
<dbReference type="InterPro" id="IPR044746">
    <property type="entry name" value="ABCC_6TM_D1"/>
</dbReference>
<dbReference type="FunFam" id="1.20.1560.10:FF:000013">
    <property type="entry name" value="ABC transporter C family member 2"/>
    <property type="match status" value="1"/>
</dbReference>
<dbReference type="Proteomes" id="UP001211907">
    <property type="component" value="Unassembled WGS sequence"/>
</dbReference>
<dbReference type="CDD" id="cd18580">
    <property type="entry name" value="ABC_6TM_ABCC_D2"/>
    <property type="match status" value="1"/>
</dbReference>
<evidence type="ECO:0000313" key="13">
    <source>
        <dbReference type="EMBL" id="KAJ3123054.1"/>
    </source>
</evidence>
<feature type="region of interest" description="Disordered" evidence="9">
    <location>
        <begin position="704"/>
        <end position="738"/>
    </location>
</feature>
<keyword evidence="6" id="KW-0067">ATP-binding</keyword>
<feature type="transmembrane region" description="Helical" evidence="10">
    <location>
        <begin position="1015"/>
        <end position="1034"/>
    </location>
</feature>
<evidence type="ECO:0000256" key="1">
    <source>
        <dbReference type="ARBA" id="ARBA00004128"/>
    </source>
</evidence>
<gene>
    <name evidence="13" type="primary">ABCC1_14</name>
    <name evidence="13" type="ORF">HK100_011736</name>
</gene>
<dbReference type="GO" id="GO:0005524">
    <property type="term" value="F:ATP binding"/>
    <property type="evidence" value="ECO:0007669"/>
    <property type="project" value="UniProtKB-KW"/>
</dbReference>
<evidence type="ECO:0000256" key="2">
    <source>
        <dbReference type="ARBA" id="ARBA00022448"/>
    </source>
</evidence>
<feature type="domain" description="ABC transmembrane type-1" evidence="12">
    <location>
        <begin position="759"/>
        <end position="1003"/>
    </location>
</feature>
<evidence type="ECO:0000256" key="6">
    <source>
        <dbReference type="ARBA" id="ARBA00022840"/>
    </source>
</evidence>
<dbReference type="PROSITE" id="PS00211">
    <property type="entry name" value="ABC_TRANSPORTER_1"/>
    <property type="match status" value="2"/>
</dbReference>
<dbReference type="PROSITE" id="PS50929">
    <property type="entry name" value="ABC_TM1F"/>
    <property type="match status" value="2"/>
</dbReference>
<feature type="domain" description="ABC transmembrane type-1" evidence="12">
    <location>
        <begin position="118"/>
        <end position="402"/>
    </location>
</feature>
<keyword evidence="7 10" id="KW-1133">Transmembrane helix</keyword>
<feature type="transmembrane region" description="Helical" evidence="10">
    <location>
        <begin position="756"/>
        <end position="776"/>
    </location>
</feature>
<dbReference type="InterPro" id="IPR036640">
    <property type="entry name" value="ABC1_TM_sf"/>
</dbReference>
<dbReference type="FunFam" id="3.40.50.300:FF:000997">
    <property type="entry name" value="Multidrug resistance-associated protein 1"/>
    <property type="match status" value="1"/>
</dbReference>
<keyword evidence="5" id="KW-0547">Nucleotide-binding</keyword>
<dbReference type="CDD" id="cd18579">
    <property type="entry name" value="ABC_6TM_ABCC_D1"/>
    <property type="match status" value="1"/>
</dbReference>
<keyword evidence="4" id="KW-0677">Repeat</keyword>
<dbReference type="InterPro" id="IPR003439">
    <property type="entry name" value="ABC_transporter-like_ATP-bd"/>
</dbReference>
<organism evidence="13 14">
    <name type="scientific">Physocladia obscura</name>
    <dbReference type="NCBI Taxonomy" id="109957"/>
    <lineage>
        <taxon>Eukaryota</taxon>
        <taxon>Fungi</taxon>
        <taxon>Fungi incertae sedis</taxon>
        <taxon>Chytridiomycota</taxon>
        <taxon>Chytridiomycota incertae sedis</taxon>
        <taxon>Chytridiomycetes</taxon>
        <taxon>Chytridiales</taxon>
        <taxon>Chytriomycetaceae</taxon>
        <taxon>Physocladia</taxon>
    </lineage>
</organism>
<evidence type="ECO:0000256" key="9">
    <source>
        <dbReference type="SAM" id="MobiDB-lite"/>
    </source>
</evidence>
<keyword evidence="14" id="KW-1185">Reference proteome</keyword>
<dbReference type="InterPro" id="IPR050173">
    <property type="entry name" value="ABC_transporter_C-like"/>
</dbReference>
<comment type="subcellular location">
    <subcellularLocation>
        <location evidence="1">Vacuole membrane</location>
        <topology evidence="1">Multi-pass membrane protein</topology>
    </subcellularLocation>
</comment>
<feature type="region of interest" description="Disordered" evidence="9">
    <location>
        <begin position="452"/>
        <end position="479"/>
    </location>
</feature>
<evidence type="ECO:0000259" key="11">
    <source>
        <dbReference type="PROSITE" id="PS50893"/>
    </source>
</evidence>
<dbReference type="CDD" id="cd03250">
    <property type="entry name" value="ABCC_MRP_domain1"/>
    <property type="match status" value="1"/>
</dbReference>
<dbReference type="Pfam" id="PF00664">
    <property type="entry name" value="ABC_membrane"/>
    <property type="match status" value="2"/>
</dbReference>
<evidence type="ECO:0000256" key="10">
    <source>
        <dbReference type="SAM" id="Phobius"/>
    </source>
</evidence>
<feature type="transmembrane region" description="Helical" evidence="10">
    <location>
        <begin position="160"/>
        <end position="180"/>
    </location>
</feature>
<dbReference type="InterPro" id="IPR003593">
    <property type="entry name" value="AAA+_ATPase"/>
</dbReference>
<feature type="transmembrane region" description="Helical" evidence="10">
    <location>
        <begin position="894"/>
        <end position="913"/>
    </location>
</feature>
<protein>
    <submittedName>
        <fullName evidence="13">Multidrug resistance-associated protein 1</fullName>
    </submittedName>
</protein>
<keyword evidence="8 10" id="KW-0472">Membrane</keyword>
<keyword evidence="2" id="KW-0813">Transport</keyword>
<dbReference type="PROSITE" id="PS50893">
    <property type="entry name" value="ABC_TRANSPORTER_2"/>
    <property type="match status" value="2"/>
</dbReference>
<dbReference type="GO" id="GO:0140359">
    <property type="term" value="F:ABC-type transporter activity"/>
    <property type="evidence" value="ECO:0007669"/>
    <property type="project" value="InterPro"/>
</dbReference>
<comment type="caution">
    <text evidence="13">The sequence shown here is derived from an EMBL/GenBank/DDBJ whole genome shotgun (WGS) entry which is preliminary data.</text>
</comment>
<dbReference type="PANTHER" id="PTHR24223">
    <property type="entry name" value="ATP-BINDING CASSETTE SUB-FAMILY C"/>
    <property type="match status" value="1"/>
</dbReference>
<feature type="transmembrane region" description="Helical" evidence="10">
    <location>
        <begin position="264"/>
        <end position="283"/>
    </location>
</feature>
<evidence type="ECO:0000256" key="3">
    <source>
        <dbReference type="ARBA" id="ARBA00022692"/>
    </source>
</evidence>
<evidence type="ECO:0000256" key="8">
    <source>
        <dbReference type="ARBA" id="ARBA00023136"/>
    </source>
</evidence>
<dbReference type="SMART" id="SM00382">
    <property type="entry name" value="AAA"/>
    <property type="match status" value="2"/>
</dbReference>
<dbReference type="GO" id="GO:0000329">
    <property type="term" value="C:fungal-type vacuole membrane"/>
    <property type="evidence" value="ECO:0007669"/>
    <property type="project" value="UniProtKB-ARBA"/>
</dbReference>
<dbReference type="FunFam" id="3.40.50.300:FF:000630">
    <property type="entry name" value="ATP-binding cassette (ABC) transporter, putative"/>
    <property type="match status" value="1"/>
</dbReference>
<reference evidence="13" key="1">
    <citation type="submission" date="2020-05" db="EMBL/GenBank/DDBJ databases">
        <title>Phylogenomic resolution of chytrid fungi.</title>
        <authorList>
            <person name="Stajich J.E."/>
            <person name="Amses K."/>
            <person name="Simmons R."/>
            <person name="Seto K."/>
            <person name="Myers J."/>
            <person name="Bonds A."/>
            <person name="Quandt C.A."/>
            <person name="Barry K."/>
            <person name="Liu P."/>
            <person name="Grigoriev I."/>
            <person name="Longcore J.E."/>
            <person name="James T.Y."/>
        </authorList>
    </citation>
    <scope>NUCLEOTIDE SEQUENCE</scope>
    <source>
        <strain evidence="13">JEL0513</strain>
    </source>
</reference>
<feature type="transmembrane region" description="Helical" evidence="10">
    <location>
        <begin position="333"/>
        <end position="355"/>
    </location>
</feature>
<dbReference type="InterPro" id="IPR027417">
    <property type="entry name" value="P-loop_NTPase"/>
</dbReference>
<evidence type="ECO:0000256" key="7">
    <source>
        <dbReference type="ARBA" id="ARBA00022989"/>
    </source>
</evidence>
<feature type="domain" description="ABC transporter" evidence="11">
    <location>
        <begin position="1072"/>
        <end position="1307"/>
    </location>
</feature>
<name>A0AAD5T1Q5_9FUNG</name>
<dbReference type="SUPFAM" id="SSF52540">
    <property type="entry name" value="P-loop containing nucleoside triphosphate hydrolases"/>
    <property type="match status" value="2"/>
</dbReference>
<dbReference type="InterPro" id="IPR017871">
    <property type="entry name" value="ABC_transporter-like_CS"/>
</dbReference>
<feature type="compositionally biased region" description="Acidic residues" evidence="9">
    <location>
        <begin position="722"/>
        <end position="734"/>
    </location>
</feature>
<evidence type="ECO:0000256" key="5">
    <source>
        <dbReference type="ARBA" id="ARBA00022741"/>
    </source>
</evidence>
<evidence type="ECO:0000313" key="14">
    <source>
        <dbReference type="Proteomes" id="UP001211907"/>
    </source>
</evidence>
<evidence type="ECO:0000259" key="12">
    <source>
        <dbReference type="PROSITE" id="PS50929"/>
    </source>
</evidence>
<evidence type="ECO:0000256" key="4">
    <source>
        <dbReference type="ARBA" id="ARBA00022737"/>
    </source>
</evidence>
<dbReference type="InterPro" id="IPR044726">
    <property type="entry name" value="ABCC_6TM_D2"/>
</dbReference>
<dbReference type="SUPFAM" id="SSF90123">
    <property type="entry name" value="ABC transporter transmembrane region"/>
    <property type="match status" value="2"/>
</dbReference>
<feature type="transmembrane region" description="Helical" evidence="10">
    <location>
        <begin position="869"/>
        <end position="888"/>
    </location>
</feature>
<dbReference type="CDD" id="cd03244">
    <property type="entry name" value="ABCC_MRP_domain2"/>
    <property type="match status" value="1"/>
</dbReference>
<sequence length="1331" mass="145797">MSTSSTSAVAIQPPLEKHLIPEQLEMRQIQKQIFWNPLTFTLTTWLYPLMKVGYKKLLVEEDLPLLADKEQSHNLTHWLDKYISQASDPEILAQEEGEMKPKLTLIYAILPYVMPMILIDALCQIVGVATTTLQSLLIQEVLKFVDSTTPRENLFIQNGYGLACVMFGVQLLYTISQAVSRAIGQMLQLRVKTAIVNAVYKKSLTLSSEARRAFPPGKINSLVGSDSQSIMNFIDGMNKIWSMPIQLVLSIYFVSTLLHASTTVAAGVFIGLGALSAFISGPLSKAFKGYAKSLDDRTNVLREFLYGVKVVKYQGLEESMEEKIMKKRKLQEASLMEVCKGFMLFTTIILLQNSLTGPLTFITYGALENDMDPTIVFPALSFLSSLFAISDSLPQIIFSTTNSIVSYKRLSSFLLAKESDPNDKPILKTVSQNDSEPAIHLDTVSFTWERVTDDKTDEKPKKKNGSKSSSEDLLELSESSSESSNNDIFKLEDVSLSIKRGSLVAVVGATGSGKSSLLAGLAGAMRKTGGQAVITGSVAYCAQEPWIISGTIQENITLLDNRLNDLCTNAIEACSLKKDLTSFPAGIGTQIGEKGINLSGGQKARIALARAITKNPDVYILDDPLSALDAHVSKDIFDGTIRGPLMKPKTVIIATHLLHILPSVDQVVVMDGGKIVQNGTFSDLMVNENGKLFEILKDYHLDDETEDDESKSKATKKKATETEENDAEMQEAEDRETGAVSSATYESFARALGYKWVGIMAFCFVFLVGISVVQQLSLSAWTANTWNVKNPTATYLGTYSSVSALLALVDLSVWAMMLFACARASCVFHDKALKGLLRAPMSFYDQQPIGRILNRMGADVRNMDMNTGMVLLSLFDTSYLAIGILVITCVSSPIVIPIVFGLVCCVWFIYAFFKPSYRELRRLTSIMQSPLTAHVSETLTGTPTILAYNAQDVFTAKQFQTLDKSILSTLLFNSTMFWVTTRLNVLSAVITFIVALFGVSGIMPASYVGVALTQITYFAPVINTVLILAAQLEVQFVSAERLNFYAEKLPSEAQRSLPKDGTLNEWPSAGSISIDSLTLAYESRPDHNVINGISLKFNAGEKIGVVGRTGSGKSTLMDAFFRIIEATGGRIEIDGQDIATLGLKKLRSSIQMIPQNPILFDGTVKSNIDATGKYSDKEIWYALECCGMKEYVVGLSAKLDSVITQGGTNLSAGQRQLLCLAKVLLEKSKILIMDEATSSVDAESDLRIQESMKTYFKDATVLSVAHRLNTIAAFDKVLVLENGKVAEFDAPHLLLMKENSIFAEMVNATGVANAAVIRNVAKNYSETNETI</sequence>
<dbReference type="Pfam" id="PF00005">
    <property type="entry name" value="ABC_tran"/>
    <property type="match status" value="2"/>
</dbReference>
<dbReference type="GO" id="GO:0016887">
    <property type="term" value="F:ATP hydrolysis activity"/>
    <property type="evidence" value="ECO:0007669"/>
    <property type="project" value="InterPro"/>
</dbReference>
<feature type="transmembrane region" description="Helical" evidence="10">
    <location>
        <begin position="105"/>
        <end position="127"/>
    </location>
</feature>
<feature type="transmembrane region" description="Helical" evidence="10">
    <location>
        <begin position="983"/>
        <end position="1003"/>
    </location>
</feature>
<feature type="transmembrane region" description="Helical" evidence="10">
    <location>
        <begin position="796"/>
        <end position="821"/>
    </location>
</feature>